<evidence type="ECO:0000313" key="1">
    <source>
        <dbReference type="EMBL" id="KRO27110.1"/>
    </source>
</evidence>
<organism evidence="1 2">
    <name type="scientific">Lactiplantibacillus fabifermentans DSM 21115</name>
    <dbReference type="NCBI Taxonomy" id="1413187"/>
    <lineage>
        <taxon>Bacteria</taxon>
        <taxon>Bacillati</taxon>
        <taxon>Bacillota</taxon>
        <taxon>Bacilli</taxon>
        <taxon>Lactobacillales</taxon>
        <taxon>Lactobacillaceae</taxon>
        <taxon>Lactiplantibacillus</taxon>
    </lineage>
</organism>
<protein>
    <submittedName>
        <fullName evidence="1">Uncharacterized protein</fullName>
    </submittedName>
</protein>
<sequence>MGAPWRKNNLVGWAKLFLGVVFFDRRRVMAGQKSALGTALWPEVYPTARPLVASSGHPTPK</sequence>
<keyword evidence="2" id="KW-1185">Reference proteome</keyword>
<dbReference type="AlphaFoldDB" id="A0A0R2NN08"/>
<dbReference type="EMBL" id="AYGX02000087">
    <property type="protein sequence ID" value="KRO27110.1"/>
    <property type="molecule type" value="Genomic_DNA"/>
</dbReference>
<name>A0A0R2NN08_9LACO</name>
<reference evidence="1 2" key="1">
    <citation type="journal article" date="2015" name="Genome Announc.">
        <title>Expanding the biotechnology potential of lactobacilli through comparative genomics of 213 strains and associated genera.</title>
        <authorList>
            <person name="Sun Z."/>
            <person name="Harris H.M."/>
            <person name="McCann A."/>
            <person name="Guo C."/>
            <person name="Argimon S."/>
            <person name="Zhang W."/>
            <person name="Yang X."/>
            <person name="Jeffery I.B."/>
            <person name="Cooney J.C."/>
            <person name="Kagawa T.F."/>
            <person name="Liu W."/>
            <person name="Song Y."/>
            <person name="Salvetti E."/>
            <person name="Wrobel A."/>
            <person name="Rasinkangas P."/>
            <person name="Parkhill J."/>
            <person name="Rea M.C."/>
            <person name="O'Sullivan O."/>
            <person name="Ritari J."/>
            <person name="Douillard F.P."/>
            <person name="Paul Ross R."/>
            <person name="Yang R."/>
            <person name="Briner A.E."/>
            <person name="Felis G.E."/>
            <person name="de Vos W.M."/>
            <person name="Barrangou R."/>
            <person name="Klaenhammer T.R."/>
            <person name="Caufield P.W."/>
            <person name="Cui Y."/>
            <person name="Zhang H."/>
            <person name="O'Toole P.W."/>
        </authorList>
    </citation>
    <scope>NUCLEOTIDE SEQUENCE [LARGE SCALE GENOMIC DNA]</scope>
    <source>
        <strain evidence="1 2">DSM 21115</strain>
    </source>
</reference>
<comment type="caution">
    <text evidence="1">The sequence shown here is derived from an EMBL/GenBank/DDBJ whole genome shotgun (WGS) entry which is preliminary data.</text>
</comment>
<gene>
    <name evidence="1" type="ORF">DY78_GL000332</name>
</gene>
<evidence type="ECO:0000313" key="2">
    <source>
        <dbReference type="Proteomes" id="UP000050920"/>
    </source>
</evidence>
<accession>A0A0R2NN08</accession>
<proteinExistence type="predicted"/>
<dbReference type="Proteomes" id="UP000050920">
    <property type="component" value="Unassembled WGS sequence"/>
</dbReference>